<organism evidence="1 2">
    <name type="scientific">Racocetra persica</name>
    <dbReference type="NCBI Taxonomy" id="160502"/>
    <lineage>
        <taxon>Eukaryota</taxon>
        <taxon>Fungi</taxon>
        <taxon>Fungi incertae sedis</taxon>
        <taxon>Mucoromycota</taxon>
        <taxon>Glomeromycotina</taxon>
        <taxon>Glomeromycetes</taxon>
        <taxon>Diversisporales</taxon>
        <taxon>Gigasporaceae</taxon>
        <taxon>Racocetra</taxon>
    </lineage>
</organism>
<evidence type="ECO:0000313" key="2">
    <source>
        <dbReference type="Proteomes" id="UP000789920"/>
    </source>
</evidence>
<dbReference type="Proteomes" id="UP000789920">
    <property type="component" value="Unassembled WGS sequence"/>
</dbReference>
<feature type="non-terminal residue" evidence="1">
    <location>
        <position position="223"/>
    </location>
</feature>
<protein>
    <submittedName>
        <fullName evidence="1">13065_t:CDS:1</fullName>
    </submittedName>
</protein>
<name>A0ACA9PI15_9GLOM</name>
<accession>A0ACA9PI15</accession>
<keyword evidence="2" id="KW-1185">Reference proteome</keyword>
<reference evidence="1" key="1">
    <citation type="submission" date="2021-06" db="EMBL/GenBank/DDBJ databases">
        <authorList>
            <person name="Kallberg Y."/>
            <person name="Tangrot J."/>
            <person name="Rosling A."/>
        </authorList>
    </citation>
    <scope>NUCLEOTIDE SEQUENCE</scope>
    <source>
        <strain evidence="1">MA461A</strain>
    </source>
</reference>
<gene>
    <name evidence="1" type="ORF">RPERSI_LOCUS10435</name>
</gene>
<sequence>MIFVSISLKLRAPEPTELVEEIHNTNKSIEEDTSLETPLTEDEKINIKYCQEKICRFLFPYQQPEQETRANVHTRTYTQLARSLNRTFVLANVGESHVKACSLYEFDFYYNMKVFKKQYPDIRFITQEKFLNWTKERKIRPIAQHSWMINDRVNRTNREKKIMGVEEGVKPERSYCIDQFKLNITNYKEFHAGIENLDELGKEVMFKLVTNTLNAPPMTEEYE</sequence>
<evidence type="ECO:0000313" key="1">
    <source>
        <dbReference type="EMBL" id="CAG8709428.1"/>
    </source>
</evidence>
<proteinExistence type="predicted"/>
<comment type="caution">
    <text evidence="1">The sequence shown here is derived from an EMBL/GenBank/DDBJ whole genome shotgun (WGS) entry which is preliminary data.</text>
</comment>
<dbReference type="EMBL" id="CAJVQC010020637">
    <property type="protein sequence ID" value="CAG8709428.1"/>
    <property type="molecule type" value="Genomic_DNA"/>
</dbReference>